<dbReference type="Proteomes" id="UP000266861">
    <property type="component" value="Unassembled WGS sequence"/>
</dbReference>
<dbReference type="AlphaFoldDB" id="A0A397GU42"/>
<feature type="region of interest" description="Disordered" evidence="1">
    <location>
        <begin position="166"/>
        <end position="195"/>
    </location>
</feature>
<proteinExistence type="predicted"/>
<dbReference type="EMBL" id="PQFF01000415">
    <property type="protein sequence ID" value="RHZ51570.1"/>
    <property type="molecule type" value="Genomic_DNA"/>
</dbReference>
<evidence type="ECO:0000313" key="3">
    <source>
        <dbReference type="Proteomes" id="UP000266861"/>
    </source>
</evidence>
<feature type="compositionally biased region" description="Acidic residues" evidence="1">
    <location>
        <begin position="179"/>
        <end position="195"/>
    </location>
</feature>
<gene>
    <name evidence="2" type="ORF">Glove_476g75</name>
</gene>
<evidence type="ECO:0000256" key="1">
    <source>
        <dbReference type="SAM" id="MobiDB-lite"/>
    </source>
</evidence>
<evidence type="ECO:0000313" key="2">
    <source>
        <dbReference type="EMBL" id="RHZ51570.1"/>
    </source>
</evidence>
<keyword evidence="3" id="KW-1185">Reference proteome</keyword>
<accession>A0A397GU42</accession>
<reference evidence="2 3" key="1">
    <citation type="submission" date="2018-08" db="EMBL/GenBank/DDBJ databases">
        <title>Genome and evolution of the arbuscular mycorrhizal fungus Diversispora epigaea (formerly Glomus versiforme) and its bacterial endosymbionts.</title>
        <authorList>
            <person name="Sun X."/>
            <person name="Fei Z."/>
            <person name="Harrison M."/>
        </authorList>
    </citation>
    <scope>NUCLEOTIDE SEQUENCE [LARGE SCALE GENOMIC DNA]</scope>
    <source>
        <strain evidence="2 3">IT104</strain>
    </source>
</reference>
<organism evidence="2 3">
    <name type="scientific">Diversispora epigaea</name>
    <dbReference type="NCBI Taxonomy" id="1348612"/>
    <lineage>
        <taxon>Eukaryota</taxon>
        <taxon>Fungi</taxon>
        <taxon>Fungi incertae sedis</taxon>
        <taxon>Mucoromycota</taxon>
        <taxon>Glomeromycotina</taxon>
        <taxon>Glomeromycetes</taxon>
        <taxon>Diversisporales</taxon>
        <taxon>Diversisporaceae</taxon>
        <taxon>Diversispora</taxon>
    </lineage>
</organism>
<sequence>MSNLNDLLTNINRTLIFPPSLSTEEIILFFNSKRSFRSHKDCHGYMLFRISVARECKRLDEDNKVIITCAANYLWKNSTRQEKFEYINLAQRATLSFTLDNTSAFVVKCYGLTKVLNIGDLGPIDKQWKSPPELLCKKDYTTKSSVKVVQGIKTRLPTCKFFQSSLTKDKSDQKIQTEGNDDDDNDDDDDDYDDD</sequence>
<protein>
    <submittedName>
        <fullName evidence="2">Uncharacterized protein</fullName>
    </submittedName>
</protein>
<name>A0A397GU42_9GLOM</name>
<dbReference type="OrthoDB" id="6247875at2759"/>
<comment type="caution">
    <text evidence="2">The sequence shown here is derived from an EMBL/GenBank/DDBJ whole genome shotgun (WGS) entry which is preliminary data.</text>
</comment>